<dbReference type="InterPro" id="IPR000515">
    <property type="entry name" value="MetI-like"/>
</dbReference>
<feature type="transmembrane region" description="Helical" evidence="7">
    <location>
        <begin position="79"/>
        <end position="101"/>
    </location>
</feature>
<evidence type="ECO:0000256" key="3">
    <source>
        <dbReference type="ARBA" id="ARBA00022475"/>
    </source>
</evidence>
<keyword evidence="6 7" id="KW-0472">Membrane</keyword>
<dbReference type="CDD" id="cd06261">
    <property type="entry name" value="TM_PBP2"/>
    <property type="match status" value="1"/>
</dbReference>
<dbReference type="GO" id="GO:0005886">
    <property type="term" value="C:plasma membrane"/>
    <property type="evidence" value="ECO:0007669"/>
    <property type="project" value="UniProtKB-SubCell"/>
</dbReference>
<proteinExistence type="inferred from homology"/>
<keyword evidence="5 7" id="KW-1133">Transmembrane helix</keyword>
<feature type="transmembrane region" description="Helical" evidence="7">
    <location>
        <begin position="21"/>
        <end position="44"/>
    </location>
</feature>
<dbReference type="RefSeq" id="WP_002701055.1">
    <property type="nucleotide sequence ID" value="NZ_CDNC01000049.1"/>
</dbReference>
<feature type="transmembrane region" description="Helical" evidence="7">
    <location>
        <begin position="113"/>
        <end position="132"/>
    </location>
</feature>
<evidence type="ECO:0000256" key="5">
    <source>
        <dbReference type="ARBA" id="ARBA00022989"/>
    </source>
</evidence>
<evidence type="ECO:0000313" key="9">
    <source>
        <dbReference type="EMBL" id="CEM63237.1"/>
    </source>
</evidence>
<keyword evidence="4 7" id="KW-0812">Transmembrane</keyword>
<evidence type="ECO:0000256" key="7">
    <source>
        <dbReference type="RuleBase" id="RU363032"/>
    </source>
</evidence>
<comment type="subcellular location">
    <subcellularLocation>
        <location evidence="1 7">Cell membrane</location>
        <topology evidence="1 7">Multi-pass membrane protein</topology>
    </subcellularLocation>
</comment>
<evidence type="ECO:0000256" key="2">
    <source>
        <dbReference type="ARBA" id="ARBA00022448"/>
    </source>
</evidence>
<dbReference type="EMBL" id="CP042817">
    <property type="protein sequence ID" value="QEJ98767.1"/>
    <property type="molecule type" value="Genomic_DNA"/>
</dbReference>
<feature type="transmembrane region" description="Helical" evidence="7">
    <location>
        <begin position="162"/>
        <end position="185"/>
    </location>
</feature>
<dbReference type="Pfam" id="PF00528">
    <property type="entry name" value="BPD_transp_1"/>
    <property type="match status" value="1"/>
</dbReference>
<evidence type="ECO:0000259" key="8">
    <source>
        <dbReference type="PROSITE" id="PS50928"/>
    </source>
</evidence>
<keyword evidence="11" id="KW-1185">Reference proteome</keyword>
<dbReference type="PANTHER" id="PTHR30193">
    <property type="entry name" value="ABC TRANSPORTER PERMEASE PROTEIN"/>
    <property type="match status" value="1"/>
</dbReference>
<dbReference type="PROSITE" id="PS50928">
    <property type="entry name" value="ABC_TM1"/>
    <property type="match status" value="1"/>
</dbReference>
<dbReference type="OrthoDB" id="9783627at2"/>
<evidence type="ECO:0000313" key="10">
    <source>
        <dbReference type="EMBL" id="QEJ98767.1"/>
    </source>
</evidence>
<protein>
    <submittedName>
        <fullName evidence="9">ABC transporter, permease protein</fullName>
    </submittedName>
    <submittedName>
        <fullName evidence="10">Sugar ABC transporter permease</fullName>
    </submittedName>
</protein>
<keyword evidence="3" id="KW-1003">Cell membrane</keyword>
<dbReference type="InterPro" id="IPR051393">
    <property type="entry name" value="ABC_transporter_permease"/>
</dbReference>
<reference evidence="9" key="2">
    <citation type="submission" date="2015-01" db="EMBL/GenBank/DDBJ databases">
        <authorList>
            <person name="Xiang T."/>
            <person name="Song Y."/>
            <person name="Huang L."/>
            <person name="Wang B."/>
            <person name="Wu P."/>
        </authorList>
    </citation>
    <scope>NUCLEOTIDE SEQUENCE [LARGE SCALE GENOMIC DNA]</scope>
    <source>
        <strain evidence="9">V1</strain>
    </source>
</reference>
<dbReference type="Proteomes" id="UP000323594">
    <property type="component" value="Chromosome"/>
</dbReference>
<dbReference type="EMBL" id="CDNC01000049">
    <property type="protein sequence ID" value="CEM63237.1"/>
    <property type="molecule type" value="Genomic_DNA"/>
</dbReference>
<sequence length="300" mass="34097">MSRLQRLKKAVQEHKTLYAMMFPFLFFFLLFTIIPIVISVYFSFTQFNVLQPPKFIGVDNYTKLFLSDPIFLKAVKNTFIMALIIGPFGYIFSFLMAWLINELPRGLRTVFTVIFYAPSISGNAYMIFLLIFSGDAYGYLNAKLLSWGILKEPMLWLQNEKYMMSIVILVSLWMSLGVGFLSFIAGLQGVDRSQYEAAEIDGVRNRWQELWFITLPNMKPQLLFGAVMSVTGSLAVADVTVALTGFPSPNYATHTIINHLNDYGIIRLEMGYASAIAVLLFFLMLGLNNLVQKMLRKVGT</sequence>
<dbReference type="InterPro" id="IPR035906">
    <property type="entry name" value="MetI-like_sf"/>
</dbReference>
<dbReference type="PANTHER" id="PTHR30193:SF37">
    <property type="entry name" value="INNER MEMBRANE ABC TRANSPORTER PERMEASE PROTEIN YCJO"/>
    <property type="match status" value="1"/>
</dbReference>
<feature type="transmembrane region" description="Helical" evidence="7">
    <location>
        <begin position="222"/>
        <end position="243"/>
    </location>
</feature>
<comment type="similarity">
    <text evidence="7">Belongs to the binding-protein-dependent transport system permease family.</text>
</comment>
<feature type="transmembrane region" description="Helical" evidence="7">
    <location>
        <begin position="270"/>
        <end position="291"/>
    </location>
</feature>
<dbReference type="AlphaFoldDB" id="A0A0B7H004"/>
<organism evidence="9 11">
    <name type="scientific">Treponema phagedenis</name>
    <dbReference type="NCBI Taxonomy" id="162"/>
    <lineage>
        <taxon>Bacteria</taxon>
        <taxon>Pseudomonadati</taxon>
        <taxon>Spirochaetota</taxon>
        <taxon>Spirochaetia</taxon>
        <taxon>Spirochaetales</taxon>
        <taxon>Treponemataceae</taxon>
        <taxon>Treponema</taxon>
    </lineage>
</organism>
<evidence type="ECO:0000313" key="11">
    <source>
        <dbReference type="Proteomes" id="UP000042527"/>
    </source>
</evidence>
<dbReference type="SUPFAM" id="SSF161098">
    <property type="entry name" value="MetI-like"/>
    <property type="match status" value="1"/>
</dbReference>
<dbReference type="GeneID" id="57752545"/>
<dbReference type="GO" id="GO:0055085">
    <property type="term" value="P:transmembrane transport"/>
    <property type="evidence" value="ECO:0007669"/>
    <property type="project" value="InterPro"/>
</dbReference>
<gene>
    <name evidence="10" type="ORF">FUT82_12695</name>
    <name evidence="9" type="ORF">TPHV1_70100</name>
</gene>
<evidence type="ECO:0000256" key="1">
    <source>
        <dbReference type="ARBA" id="ARBA00004651"/>
    </source>
</evidence>
<accession>A0A0B7H004</accession>
<keyword evidence="2 7" id="KW-0813">Transport</keyword>
<evidence type="ECO:0000256" key="4">
    <source>
        <dbReference type="ARBA" id="ARBA00022692"/>
    </source>
</evidence>
<feature type="domain" description="ABC transmembrane type-1" evidence="8">
    <location>
        <begin position="75"/>
        <end position="291"/>
    </location>
</feature>
<evidence type="ECO:0000313" key="12">
    <source>
        <dbReference type="Proteomes" id="UP000323594"/>
    </source>
</evidence>
<reference evidence="10 12" key="3">
    <citation type="submission" date="2019-08" db="EMBL/GenBank/DDBJ databases">
        <authorList>
            <person name="Kuhnert P."/>
        </authorList>
    </citation>
    <scope>NUCLEOTIDE SEQUENCE [LARGE SCALE GENOMIC DNA]</scope>
    <source>
        <strain evidence="10 12">B36.5</strain>
    </source>
</reference>
<reference evidence="11" key="1">
    <citation type="submission" date="2015-01" db="EMBL/GenBank/DDBJ databases">
        <authorList>
            <person name="Manzoor Shahid"/>
            <person name="Zubair Saima"/>
        </authorList>
    </citation>
    <scope>NUCLEOTIDE SEQUENCE [LARGE SCALE GENOMIC DNA]</scope>
    <source>
        <strain evidence="11">V1</strain>
    </source>
</reference>
<dbReference type="Gene3D" id="1.10.3720.10">
    <property type="entry name" value="MetI-like"/>
    <property type="match status" value="1"/>
</dbReference>
<evidence type="ECO:0000256" key="6">
    <source>
        <dbReference type="ARBA" id="ARBA00023136"/>
    </source>
</evidence>
<name>A0A0B7H004_TREPH</name>
<dbReference type="Proteomes" id="UP000042527">
    <property type="component" value="Unassembled WGS sequence"/>
</dbReference>